<sequence>MGLGNILQLTQVTLFVISFIFSFFIFLPLSFYSSDFNENCLLFANGKWSYDNSSSLVLSVDWGGEGTCQFPLVVGILILPISFYCITSLGIYLYKGLDQTWLQSFVTLTICCVVSFLLMVSGIVITAGFKQWCQLLNQKVQCDVGEFVPFIINDDPSINKEGFYVQMGIAQFGVWASWLCWLSLSVCATIKMYQFHRQEDFFQSMHRERERLVQRIGRTPQDI</sequence>
<feature type="transmembrane region" description="Helical" evidence="6">
    <location>
        <begin position="163"/>
        <end position="188"/>
    </location>
</feature>
<comment type="similarity">
    <text evidence="5">Belongs to the TMEM179 family.</text>
</comment>
<dbReference type="OrthoDB" id="6423876at2759"/>
<dbReference type="OMA" id="DEFRGHC"/>
<feature type="transmembrane region" description="Helical" evidence="6">
    <location>
        <begin position="70"/>
        <end position="93"/>
    </location>
</feature>
<dbReference type="InterPro" id="IPR059010">
    <property type="entry name" value="TMEM179-179B"/>
</dbReference>
<feature type="transmembrane region" description="Helical" evidence="6">
    <location>
        <begin position="12"/>
        <end position="32"/>
    </location>
</feature>
<accession>R7V208</accession>
<dbReference type="FunCoup" id="R7V208">
    <property type="interactions" value="155"/>
</dbReference>
<protein>
    <recommendedName>
        <fullName evidence="10">Transmembrane protein 179</fullName>
    </recommendedName>
</protein>
<evidence type="ECO:0000313" key="7">
    <source>
        <dbReference type="EMBL" id="ELU12883.1"/>
    </source>
</evidence>
<evidence type="ECO:0000256" key="3">
    <source>
        <dbReference type="ARBA" id="ARBA00022989"/>
    </source>
</evidence>
<gene>
    <name evidence="7" type="ORF">CAPTEDRAFT_173925</name>
</gene>
<dbReference type="PANTHER" id="PTHR31872:SF4">
    <property type="entry name" value="TRANSMEMBRANE PROTEIN 179"/>
    <property type="match status" value="1"/>
</dbReference>
<evidence type="ECO:0008006" key="10">
    <source>
        <dbReference type="Google" id="ProtNLM"/>
    </source>
</evidence>
<dbReference type="AlphaFoldDB" id="R7V208"/>
<dbReference type="Proteomes" id="UP000014760">
    <property type="component" value="Unassembled WGS sequence"/>
</dbReference>
<name>R7V208_CAPTE</name>
<keyword evidence="2 6" id="KW-0812">Transmembrane</keyword>
<dbReference type="EnsemblMetazoa" id="CapteT173925">
    <property type="protein sequence ID" value="CapteP173925"/>
    <property type="gene ID" value="CapteG173925"/>
</dbReference>
<keyword evidence="3 6" id="KW-1133">Transmembrane helix</keyword>
<feature type="transmembrane region" description="Helical" evidence="6">
    <location>
        <begin position="105"/>
        <end position="129"/>
    </location>
</feature>
<organism evidence="7">
    <name type="scientific">Capitella teleta</name>
    <name type="common">Polychaete worm</name>
    <dbReference type="NCBI Taxonomy" id="283909"/>
    <lineage>
        <taxon>Eukaryota</taxon>
        <taxon>Metazoa</taxon>
        <taxon>Spiralia</taxon>
        <taxon>Lophotrochozoa</taxon>
        <taxon>Annelida</taxon>
        <taxon>Polychaeta</taxon>
        <taxon>Sedentaria</taxon>
        <taxon>Scolecida</taxon>
        <taxon>Capitellidae</taxon>
        <taxon>Capitella</taxon>
    </lineage>
</organism>
<proteinExistence type="inferred from homology"/>
<keyword evidence="9" id="KW-1185">Reference proteome</keyword>
<reference evidence="7 9" key="2">
    <citation type="journal article" date="2013" name="Nature">
        <title>Insights into bilaterian evolution from three spiralian genomes.</title>
        <authorList>
            <person name="Simakov O."/>
            <person name="Marletaz F."/>
            <person name="Cho S.J."/>
            <person name="Edsinger-Gonzales E."/>
            <person name="Havlak P."/>
            <person name="Hellsten U."/>
            <person name="Kuo D.H."/>
            <person name="Larsson T."/>
            <person name="Lv J."/>
            <person name="Arendt D."/>
            <person name="Savage R."/>
            <person name="Osoegawa K."/>
            <person name="de Jong P."/>
            <person name="Grimwood J."/>
            <person name="Chapman J.A."/>
            <person name="Shapiro H."/>
            <person name="Aerts A."/>
            <person name="Otillar R.P."/>
            <person name="Terry A.Y."/>
            <person name="Boore J.L."/>
            <person name="Grigoriev I.V."/>
            <person name="Lindberg D.R."/>
            <person name="Seaver E.C."/>
            <person name="Weisblat D.A."/>
            <person name="Putnam N.H."/>
            <person name="Rokhsar D.S."/>
        </authorList>
    </citation>
    <scope>NUCLEOTIDE SEQUENCE</scope>
    <source>
        <strain evidence="7 9">I ESC-2004</strain>
    </source>
</reference>
<reference evidence="9" key="1">
    <citation type="submission" date="2012-12" db="EMBL/GenBank/DDBJ databases">
        <authorList>
            <person name="Hellsten U."/>
            <person name="Grimwood J."/>
            <person name="Chapman J.A."/>
            <person name="Shapiro H."/>
            <person name="Aerts A."/>
            <person name="Otillar R.P."/>
            <person name="Terry A.Y."/>
            <person name="Boore J.L."/>
            <person name="Simakov O."/>
            <person name="Marletaz F."/>
            <person name="Cho S.-J."/>
            <person name="Edsinger-Gonzales E."/>
            <person name="Havlak P."/>
            <person name="Kuo D.-H."/>
            <person name="Larsson T."/>
            <person name="Lv J."/>
            <person name="Arendt D."/>
            <person name="Savage R."/>
            <person name="Osoegawa K."/>
            <person name="de Jong P."/>
            <person name="Lindberg D.R."/>
            <person name="Seaver E.C."/>
            <person name="Weisblat D.A."/>
            <person name="Putnam N.H."/>
            <person name="Grigoriev I.V."/>
            <person name="Rokhsar D.S."/>
        </authorList>
    </citation>
    <scope>NUCLEOTIDE SEQUENCE</scope>
    <source>
        <strain evidence="9">I ESC-2004</strain>
    </source>
</reference>
<comment type="subcellular location">
    <subcellularLocation>
        <location evidence="1">Membrane</location>
        <topology evidence="1">Multi-pass membrane protein</topology>
    </subcellularLocation>
</comment>
<dbReference type="EMBL" id="KB295623">
    <property type="protein sequence ID" value="ELU12883.1"/>
    <property type="molecule type" value="Genomic_DNA"/>
</dbReference>
<evidence type="ECO:0000256" key="2">
    <source>
        <dbReference type="ARBA" id="ARBA00022692"/>
    </source>
</evidence>
<dbReference type="STRING" id="283909.R7V208"/>
<dbReference type="EMBL" id="AMQN01000772">
    <property type="status" value="NOT_ANNOTATED_CDS"/>
    <property type="molecule type" value="Genomic_DNA"/>
</dbReference>
<evidence type="ECO:0000256" key="5">
    <source>
        <dbReference type="ARBA" id="ARBA00093776"/>
    </source>
</evidence>
<dbReference type="PANTHER" id="PTHR31872">
    <property type="entry name" value="TRANSMEMBRANE PROTEIN 179"/>
    <property type="match status" value="1"/>
</dbReference>
<dbReference type="InterPro" id="IPR029673">
    <property type="entry name" value="TMEM179"/>
</dbReference>
<keyword evidence="4 6" id="KW-0472">Membrane</keyword>
<dbReference type="HOGENOM" id="CLU_103794_0_0_1"/>
<dbReference type="Pfam" id="PF26158">
    <property type="entry name" value="Claudin_TMEM179-179B"/>
    <property type="match status" value="1"/>
</dbReference>
<evidence type="ECO:0000256" key="4">
    <source>
        <dbReference type="ARBA" id="ARBA00023136"/>
    </source>
</evidence>
<evidence type="ECO:0000313" key="9">
    <source>
        <dbReference type="Proteomes" id="UP000014760"/>
    </source>
</evidence>
<evidence type="ECO:0000313" key="8">
    <source>
        <dbReference type="EnsemblMetazoa" id="CapteP173925"/>
    </source>
</evidence>
<evidence type="ECO:0000256" key="1">
    <source>
        <dbReference type="ARBA" id="ARBA00004141"/>
    </source>
</evidence>
<reference evidence="8" key="3">
    <citation type="submission" date="2015-06" db="UniProtKB">
        <authorList>
            <consortium name="EnsemblMetazoa"/>
        </authorList>
    </citation>
    <scope>IDENTIFICATION</scope>
</reference>
<evidence type="ECO:0000256" key="6">
    <source>
        <dbReference type="SAM" id="Phobius"/>
    </source>
</evidence>